<dbReference type="RefSeq" id="WP_190940109.1">
    <property type="nucleotide sequence ID" value="NZ_JACJSI010000010.1"/>
</dbReference>
<keyword evidence="2" id="KW-1185">Reference proteome</keyword>
<organism evidence="1 2">
    <name type="scientific">Nostoc flagelliforme FACHB-838</name>
    <dbReference type="NCBI Taxonomy" id="2692904"/>
    <lineage>
        <taxon>Bacteria</taxon>
        <taxon>Bacillati</taxon>
        <taxon>Cyanobacteriota</taxon>
        <taxon>Cyanophyceae</taxon>
        <taxon>Nostocales</taxon>
        <taxon>Nostocaceae</taxon>
        <taxon>Nostoc</taxon>
    </lineage>
</organism>
<reference evidence="1 2" key="1">
    <citation type="journal article" date="2020" name="ISME J.">
        <title>Comparative genomics reveals insights into cyanobacterial evolution and habitat adaptation.</title>
        <authorList>
            <person name="Chen M.Y."/>
            <person name="Teng W.K."/>
            <person name="Zhao L."/>
            <person name="Hu C.X."/>
            <person name="Zhou Y.K."/>
            <person name="Han B.P."/>
            <person name="Song L.R."/>
            <person name="Shu W.S."/>
        </authorList>
    </citation>
    <scope>NUCLEOTIDE SEQUENCE [LARGE SCALE GENOMIC DNA]</scope>
    <source>
        <strain evidence="1 2">FACHB-838</strain>
    </source>
</reference>
<sequence>MPCPYLRYYVVPHLSGNRYHPPQILVHPPQILIHPPQILVHPPQILVHPPQILIHPPQILVHLNAQCPMPNAAPTLV</sequence>
<dbReference type="Proteomes" id="UP000623440">
    <property type="component" value="Unassembled WGS sequence"/>
</dbReference>
<name>A0ABR8DJ51_9NOSO</name>
<evidence type="ECO:0000313" key="2">
    <source>
        <dbReference type="Proteomes" id="UP000623440"/>
    </source>
</evidence>
<proteinExistence type="predicted"/>
<comment type="caution">
    <text evidence="1">The sequence shown here is derived from an EMBL/GenBank/DDBJ whole genome shotgun (WGS) entry which is preliminary data.</text>
</comment>
<protein>
    <submittedName>
        <fullName evidence="1">Uncharacterized protein</fullName>
    </submittedName>
</protein>
<dbReference type="EMBL" id="JACJSI010000010">
    <property type="protein sequence ID" value="MBD2529517.1"/>
    <property type="molecule type" value="Genomic_DNA"/>
</dbReference>
<accession>A0ABR8DJ51</accession>
<gene>
    <name evidence="1" type="ORF">H6G97_07990</name>
</gene>
<evidence type="ECO:0000313" key="1">
    <source>
        <dbReference type="EMBL" id="MBD2529517.1"/>
    </source>
</evidence>